<accession>A0A1H8SS98</accession>
<sequence length="515" mass="58372">MPEAPQHEVIVIGAGFAGICMAIRLRKAGLRDFVILERADDIGGTWRDNRYPGVAVDIPSVTYQFSFAQNGNWRRVFAKGAEVKEYADSLVAEHGLRPHVRLGQDVVSAEFDARRHCWLVRTAAGDEFTARFLVSAHGVFGKASTPDIEGVGEFAGRTVHTLHWDQDYAPEGERVAVIGTGASSVQLVPELAREVERLDVYQRTPIWVMPRPDVKLSPRARKVLDRFAPARWASRGLVSTGIELAMWLGVTNYTRLPFLTKRIEKLSLRHLRQQVSDPGLRERLKPGYDFGCKRPALSNHYWSAFEKRNVELVTDRIKRVHPHAIETADGTVREIDTLVLATGFKFFEYDSVPGYAVRGEDGVDLRDWWAENRFQAYEGITVPGFPNLFLIPGPHFATSWSWLVMAENQTAHALRCITHARAQGATYVGIRRPAHDRFYRAMRRGHRKSLFTSASCADSNTYYLDRHGEPSIVRPQSSAKVWWRARHFPLADYEWRHPVPDRPKQPGITASNRLS</sequence>
<dbReference type="Pfam" id="PF13738">
    <property type="entry name" value="Pyr_redox_3"/>
    <property type="match status" value="1"/>
</dbReference>
<protein>
    <submittedName>
        <fullName evidence="1">Predicted flavoprotein CzcO associated with the cation diffusion facilitator CzcD</fullName>
    </submittedName>
</protein>
<evidence type="ECO:0000313" key="2">
    <source>
        <dbReference type="Proteomes" id="UP000198582"/>
    </source>
</evidence>
<organism evidence="1 2">
    <name type="scientific">Amycolatopsis saalfeldensis</name>
    <dbReference type="NCBI Taxonomy" id="394193"/>
    <lineage>
        <taxon>Bacteria</taxon>
        <taxon>Bacillati</taxon>
        <taxon>Actinomycetota</taxon>
        <taxon>Actinomycetes</taxon>
        <taxon>Pseudonocardiales</taxon>
        <taxon>Pseudonocardiaceae</taxon>
        <taxon>Amycolatopsis</taxon>
    </lineage>
</organism>
<dbReference type="STRING" id="394193.SAMN04489732_102257"/>
<gene>
    <name evidence="1" type="ORF">SAMN04489732_102257</name>
</gene>
<dbReference type="PRINTS" id="PR00469">
    <property type="entry name" value="PNDRDTASEII"/>
</dbReference>
<dbReference type="SUPFAM" id="SSF51905">
    <property type="entry name" value="FAD/NAD(P)-binding domain"/>
    <property type="match status" value="1"/>
</dbReference>
<dbReference type="RefSeq" id="WP_091613576.1">
    <property type="nucleotide sequence ID" value="NZ_FOEF01000002.1"/>
</dbReference>
<dbReference type="Gene3D" id="3.50.50.60">
    <property type="entry name" value="FAD/NAD(P)-binding domain"/>
    <property type="match status" value="2"/>
</dbReference>
<keyword evidence="2" id="KW-1185">Reference proteome</keyword>
<dbReference type="EMBL" id="FOEF01000002">
    <property type="protein sequence ID" value="SEO81467.1"/>
    <property type="molecule type" value="Genomic_DNA"/>
</dbReference>
<dbReference type="AlphaFoldDB" id="A0A1H8SS98"/>
<evidence type="ECO:0000313" key="1">
    <source>
        <dbReference type="EMBL" id="SEO81467.1"/>
    </source>
</evidence>
<dbReference type="InterPro" id="IPR051209">
    <property type="entry name" value="FAD-bind_Monooxygenase_sf"/>
</dbReference>
<dbReference type="Proteomes" id="UP000198582">
    <property type="component" value="Unassembled WGS sequence"/>
</dbReference>
<dbReference type="InterPro" id="IPR036188">
    <property type="entry name" value="FAD/NAD-bd_sf"/>
</dbReference>
<proteinExistence type="predicted"/>
<dbReference type="PANTHER" id="PTHR42877">
    <property type="entry name" value="L-ORNITHINE N(5)-MONOOXYGENASE-RELATED"/>
    <property type="match status" value="1"/>
</dbReference>
<dbReference type="PANTHER" id="PTHR42877:SF4">
    <property type="entry name" value="FAD_NAD(P)-BINDING DOMAIN-CONTAINING PROTEIN-RELATED"/>
    <property type="match status" value="1"/>
</dbReference>
<dbReference type="OrthoDB" id="5168853at2"/>
<reference evidence="1 2" key="1">
    <citation type="submission" date="2016-10" db="EMBL/GenBank/DDBJ databases">
        <authorList>
            <person name="de Groot N.N."/>
        </authorList>
    </citation>
    <scope>NUCLEOTIDE SEQUENCE [LARGE SCALE GENOMIC DNA]</scope>
    <source>
        <strain evidence="1 2">DSM 44993</strain>
    </source>
</reference>
<name>A0A1H8SS98_9PSEU</name>